<dbReference type="Pfam" id="PF00353">
    <property type="entry name" value="HemolysinCabind"/>
    <property type="match status" value="4"/>
</dbReference>
<evidence type="ECO:0000259" key="6">
    <source>
        <dbReference type="Pfam" id="PF08548"/>
    </source>
</evidence>
<evidence type="ECO:0000313" key="8">
    <source>
        <dbReference type="Proteomes" id="UP001596116"/>
    </source>
</evidence>
<dbReference type="Gene3D" id="2.150.10.10">
    <property type="entry name" value="Serralysin-like metalloprotease, C-terminal"/>
    <property type="match status" value="3"/>
</dbReference>
<dbReference type="PANTHER" id="PTHR38340:SF1">
    <property type="entry name" value="S-LAYER PROTEIN"/>
    <property type="match status" value="1"/>
</dbReference>
<dbReference type="InterPro" id="IPR013858">
    <property type="entry name" value="Peptidase_M10B_C"/>
</dbReference>
<sequence length="910" mass="96373">MTYDSDETEAGNLSLLGDEYPYFNNFGGAAYTRSNISETFGKNTFTSIAVYPEWDPHYKGGATLYDPATFSAAGGVLSTIGDIPAEIALDGSIDAPDELDIYEISLTAGETYMFSVYGSGENPLQDTFLYLLDGDFNLINYDDDGGAGTMSLITFTATTTDTYYLAVEGYPGAGLTGDYTLDAIVSPGVDVVPDTFGGAAEVNLGGVTYGFIEAGPGVVYGPDFSEVDTYTFTVEAGQVYSFEVAGGADYESDFLALPDGELDTYIVIYDSEGNVVASSDDISFPSDISSRVDFFAQEGGTYYMDVFSYQPWSGGYSITSQVFNPDDFDPLEALYWDSAANVPFDETNTAYVYFGEAGDTFGEPGLSLGWNEYEKGQVMEALEEYEKILGVNYEITEDVNEATFRLFTTESDQFGAYFYPQDPAYGTQQGIGAFNVLSGGWTFDQQQSLEQGGYAFAVILHEFGHAHGLAHPHDTGGGSEILLGVSAPTGSLGIYDLNQGVYTVMSYNDAWETHPDGATPFSADNIDSGWSGTLSAFDIAALQERYGVINEYATGDTVYMLGDANDPGTYYETIWDTGGVDEIRYDGAADVRIDLLAATLDYTPTGGGAISFVDGIWGGYTIANGVEIEKATGGSGNDALIGNDGVNWLKGHAGDDVLMGRGGGDRLIGGAGFDTASYMDSDEGVVILTGVWNLFGEGDAEGDIYVSIEALQGSNHDDLIRAGFGIEQLLGMGGDDSLLGGIGTEVIFGGEGDDFISGVSGNDELYGEEGDDVILGGNGKDTLFGGDDDDYLNGGNAKDYLNGGAGDDTLKGGNGNDIYAFTDLGGVDEIVDFAKHRDLIDLSGLDAIDGGDVDAFDWIGSSAFSNTAGELRAYSDSGQNFIEGDTNGDGLADFTIVTNVLVSESDFIFA</sequence>
<dbReference type="InterPro" id="IPR007280">
    <property type="entry name" value="Peptidase_C_arc/bac"/>
</dbReference>
<evidence type="ECO:0000256" key="3">
    <source>
        <dbReference type="ARBA" id="ARBA00022525"/>
    </source>
</evidence>
<dbReference type="SUPFAM" id="SSF55486">
    <property type="entry name" value="Metalloproteases ('zincins'), catalytic domain"/>
    <property type="match status" value="1"/>
</dbReference>
<dbReference type="PROSITE" id="PS00330">
    <property type="entry name" value="HEMOLYSIN_CALCIUM"/>
    <property type="match status" value="2"/>
</dbReference>
<evidence type="ECO:0000313" key="7">
    <source>
        <dbReference type="EMBL" id="MFC6036545.1"/>
    </source>
</evidence>
<feature type="domain" description="Peptidase C-terminal archaeal/bacterial" evidence="5">
    <location>
        <begin position="226"/>
        <end position="307"/>
    </location>
</feature>
<proteinExistence type="predicted"/>
<dbReference type="EMBL" id="JBHPON010000002">
    <property type="protein sequence ID" value="MFC6036545.1"/>
    <property type="molecule type" value="Genomic_DNA"/>
</dbReference>
<dbReference type="InterPro" id="IPR001343">
    <property type="entry name" value="Hemolysn_Ca-bd"/>
</dbReference>
<dbReference type="Pfam" id="PF04151">
    <property type="entry name" value="PPC"/>
    <property type="match status" value="2"/>
</dbReference>
<feature type="domain" description="Peptidase M10 serralysin C-terminal" evidence="6">
    <location>
        <begin position="573"/>
        <end position="685"/>
    </location>
</feature>
<dbReference type="Gene3D" id="2.60.120.380">
    <property type="match status" value="2"/>
</dbReference>
<name>A0ABW1KWT5_9PROT</name>
<dbReference type="Gene3D" id="3.40.390.10">
    <property type="entry name" value="Collagenase (Catalytic Domain)"/>
    <property type="match status" value="1"/>
</dbReference>
<comment type="caution">
    <text evidence="7">The sequence shown here is derived from an EMBL/GenBank/DDBJ whole genome shotgun (WGS) entry which is preliminary data.</text>
</comment>
<dbReference type="SUPFAM" id="SSF51120">
    <property type="entry name" value="beta-Roll"/>
    <property type="match status" value="2"/>
</dbReference>
<reference evidence="7 8" key="1">
    <citation type="submission" date="2024-09" db="EMBL/GenBank/DDBJ databases">
        <authorList>
            <person name="Zhang Z.-H."/>
        </authorList>
    </citation>
    <scope>NUCLEOTIDE SEQUENCE [LARGE SCALE GENOMIC DNA]</scope>
    <source>
        <strain evidence="7 8">HHTR114</strain>
    </source>
</reference>
<keyword evidence="4" id="KW-0677">Repeat</keyword>
<feature type="domain" description="Peptidase C-terminal archaeal/bacterial" evidence="5">
    <location>
        <begin position="100"/>
        <end position="169"/>
    </location>
</feature>
<dbReference type="Proteomes" id="UP001596116">
    <property type="component" value="Unassembled WGS sequence"/>
</dbReference>
<evidence type="ECO:0000256" key="1">
    <source>
        <dbReference type="ARBA" id="ARBA00001913"/>
    </source>
</evidence>
<dbReference type="PRINTS" id="PR00313">
    <property type="entry name" value="CABNDNGRPT"/>
</dbReference>
<dbReference type="InterPro" id="IPR050557">
    <property type="entry name" value="RTX_toxin/Mannuronan_C5-epim"/>
</dbReference>
<evidence type="ECO:0000259" key="5">
    <source>
        <dbReference type="Pfam" id="PF04151"/>
    </source>
</evidence>
<organism evidence="7 8">
    <name type="scientific">Hyphococcus aureus</name>
    <dbReference type="NCBI Taxonomy" id="2666033"/>
    <lineage>
        <taxon>Bacteria</taxon>
        <taxon>Pseudomonadati</taxon>
        <taxon>Pseudomonadota</taxon>
        <taxon>Alphaproteobacteria</taxon>
        <taxon>Parvularculales</taxon>
        <taxon>Parvularculaceae</taxon>
        <taxon>Hyphococcus</taxon>
    </lineage>
</organism>
<dbReference type="InterPro" id="IPR018511">
    <property type="entry name" value="Hemolysin-typ_Ca-bd_CS"/>
</dbReference>
<dbReference type="Pfam" id="PF08548">
    <property type="entry name" value="Peptidase_M10_C"/>
    <property type="match status" value="1"/>
</dbReference>
<keyword evidence="3" id="KW-0964">Secreted</keyword>
<dbReference type="PANTHER" id="PTHR38340">
    <property type="entry name" value="S-LAYER PROTEIN"/>
    <property type="match status" value="1"/>
</dbReference>
<dbReference type="InterPro" id="IPR011049">
    <property type="entry name" value="Serralysin-like_metalloprot_C"/>
</dbReference>
<protein>
    <submittedName>
        <fullName evidence="7">Pre-peptidase C-terminal domain-containing protein</fullName>
    </submittedName>
</protein>
<evidence type="ECO:0000256" key="4">
    <source>
        <dbReference type="ARBA" id="ARBA00022737"/>
    </source>
</evidence>
<comment type="subcellular location">
    <subcellularLocation>
        <location evidence="2">Secreted</location>
    </subcellularLocation>
</comment>
<dbReference type="InterPro" id="IPR024079">
    <property type="entry name" value="MetalloPept_cat_dom_sf"/>
</dbReference>
<keyword evidence="8" id="KW-1185">Reference proteome</keyword>
<comment type="cofactor">
    <cofactor evidence="1">
        <name>Ca(2+)</name>
        <dbReference type="ChEBI" id="CHEBI:29108"/>
    </cofactor>
</comment>
<accession>A0ABW1KWT5</accession>
<dbReference type="RefSeq" id="WP_379882214.1">
    <property type="nucleotide sequence ID" value="NZ_JBHPON010000002.1"/>
</dbReference>
<gene>
    <name evidence="7" type="ORF">ACFMB1_13390</name>
</gene>
<evidence type="ECO:0000256" key="2">
    <source>
        <dbReference type="ARBA" id="ARBA00004613"/>
    </source>
</evidence>